<keyword evidence="2" id="KW-1185">Reference proteome</keyword>
<name>A0ACD3RDV6_LARCR</name>
<organism evidence="1 2">
    <name type="scientific">Larimichthys crocea</name>
    <name type="common">Large yellow croaker</name>
    <name type="synonym">Pseudosciaena crocea</name>
    <dbReference type="NCBI Taxonomy" id="215358"/>
    <lineage>
        <taxon>Eukaryota</taxon>
        <taxon>Metazoa</taxon>
        <taxon>Chordata</taxon>
        <taxon>Craniata</taxon>
        <taxon>Vertebrata</taxon>
        <taxon>Euteleostomi</taxon>
        <taxon>Actinopterygii</taxon>
        <taxon>Neopterygii</taxon>
        <taxon>Teleostei</taxon>
        <taxon>Neoteleostei</taxon>
        <taxon>Acanthomorphata</taxon>
        <taxon>Eupercaria</taxon>
        <taxon>Sciaenidae</taxon>
        <taxon>Larimichthys</taxon>
    </lineage>
</organism>
<evidence type="ECO:0000313" key="1">
    <source>
        <dbReference type="EMBL" id="TMS17555.1"/>
    </source>
</evidence>
<evidence type="ECO:0000313" key="2">
    <source>
        <dbReference type="Proteomes" id="UP000793456"/>
    </source>
</evidence>
<comment type="caution">
    <text evidence="1">The sequence shown here is derived from an EMBL/GenBank/DDBJ whole genome shotgun (WGS) entry which is preliminary data.</text>
</comment>
<accession>A0ACD3RDV6</accession>
<reference evidence="1" key="1">
    <citation type="submission" date="2018-11" db="EMBL/GenBank/DDBJ databases">
        <title>The sequence and de novo assembly of Larimichthys crocea genome using PacBio and Hi-C technologies.</title>
        <authorList>
            <person name="Xu P."/>
            <person name="Chen B."/>
            <person name="Zhou Z."/>
            <person name="Ke Q."/>
            <person name="Wu Y."/>
            <person name="Bai H."/>
            <person name="Pu F."/>
        </authorList>
    </citation>
    <scope>NUCLEOTIDE SEQUENCE</scope>
    <source>
        <tissue evidence="1">Muscle</tissue>
    </source>
</reference>
<sequence length="131" mass="14844">MFKNNNPLSDMLDVKNYVTDVKSWLVMFGFQLSNIIPGFPRHSLYFVEPPYELQATQHCENGQLITGVQQAAERHNQAFMALEGRLLNKERRRRKDKPGHWFGTSTPIIGRGVMLALKEGRVVAGVSCIGQ</sequence>
<dbReference type="EMBL" id="CM011680">
    <property type="protein sequence ID" value="TMS17555.1"/>
    <property type="molecule type" value="Genomic_DNA"/>
</dbReference>
<dbReference type="Proteomes" id="UP000793456">
    <property type="component" value="Chromosome VII"/>
</dbReference>
<gene>
    <name evidence="1" type="ORF">E3U43_001624</name>
</gene>
<proteinExistence type="predicted"/>
<protein>
    <submittedName>
        <fullName evidence="1">Uncharacterized protein</fullName>
    </submittedName>
</protein>